<feature type="compositionally biased region" description="Basic and acidic residues" evidence="1">
    <location>
        <begin position="151"/>
        <end position="164"/>
    </location>
</feature>
<accession>A0ABM1SHW3</accession>
<feature type="region of interest" description="Disordered" evidence="1">
    <location>
        <begin position="139"/>
        <end position="164"/>
    </location>
</feature>
<keyword evidence="3" id="KW-1185">Reference proteome</keyword>
<name>A0ABM1SHW3_LIMPO</name>
<dbReference type="GeneID" id="111086075"/>
<proteinExistence type="predicted"/>
<sequence length="164" mass="17746">MKPEIRACYGASAVGSVAGIFILLAGIVAMFSTVRAKTGSNEYDSMRFTVAIVTVGFLILLLGFAGCVIGFWWHLKEEKEAEPEPEPEKEEEPEKKNQFYVSPFHIAAPAPFVYASPTVFASVYPGSYLLPGQPDIVAPSVSESGAPPLEVEPKGPDEEKLESH</sequence>
<dbReference type="RefSeq" id="XP_022243218.1">
    <property type="nucleotide sequence ID" value="XM_022387510.1"/>
</dbReference>
<evidence type="ECO:0000256" key="1">
    <source>
        <dbReference type="SAM" id="MobiDB-lite"/>
    </source>
</evidence>
<feature type="transmembrane region" description="Helical" evidence="2">
    <location>
        <begin position="51"/>
        <end position="73"/>
    </location>
</feature>
<evidence type="ECO:0000313" key="4">
    <source>
        <dbReference type="RefSeq" id="XP_022243218.1"/>
    </source>
</evidence>
<gene>
    <name evidence="4" type="primary">LOC111086075</name>
</gene>
<protein>
    <submittedName>
        <fullName evidence="4">Uncharacterized protein LOC111086075</fullName>
    </submittedName>
</protein>
<keyword evidence="2" id="KW-0812">Transmembrane</keyword>
<dbReference type="Proteomes" id="UP000694941">
    <property type="component" value="Unplaced"/>
</dbReference>
<reference evidence="4" key="1">
    <citation type="submission" date="2025-08" db="UniProtKB">
        <authorList>
            <consortium name="RefSeq"/>
        </authorList>
    </citation>
    <scope>IDENTIFICATION</scope>
    <source>
        <tissue evidence="4">Muscle</tissue>
    </source>
</reference>
<feature type="transmembrane region" description="Helical" evidence="2">
    <location>
        <begin position="7"/>
        <end position="31"/>
    </location>
</feature>
<keyword evidence="2" id="KW-0472">Membrane</keyword>
<evidence type="ECO:0000313" key="3">
    <source>
        <dbReference type="Proteomes" id="UP000694941"/>
    </source>
</evidence>
<keyword evidence="2" id="KW-1133">Transmembrane helix</keyword>
<evidence type="ECO:0000256" key="2">
    <source>
        <dbReference type="SAM" id="Phobius"/>
    </source>
</evidence>
<organism evidence="3 4">
    <name type="scientific">Limulus polyphemus</name>
    <name type="common">Atlantic horseshoe crab</name>
    <dbReference type="NCBI Taxonomy" id="6850"/>
    <lineage>
        <taxon>Eukaryota</taxon>
        <taxon>Metazoa</taxon>
        <taxon>Ecdysozoa</taxon>
        <taxon>Arthropoda</taxon>
        <taxon>Chelicerata</taxon>
        <taxon>Merostomata</taxon>
        <taxon>Xiphosura</taxon>
        <taxon>Limulidae</taxon>
        <taxon>Limulus</taxon>
    </lineage>
</organism>